<evidence type="ECO:0000313" key="2">
    <source>
        <dbReference type="Proteomes" id="UP000005237"/>
    </source>
</evidence>
<reference evidence="1" key="2">
    <citation type="submission" date="2022-06" db="UniProtKB">
        <authorList>
            <consortium name="EnsemblMetazoa"/>
        </authorList>
    </citation>
    <scope>IDENTIFICATION</scope>
    <source>
        <strain evidence="1">DF5081</strain>
    </source>
</reference>
<reference evidence="2" key="1">
    <citation type="submission" date="2010-08" db="EMBL/GenBank/DDBJ databases">
        <authorList>
            <consortium name="Caenorhabditis japonica Sequencing Consortium"/>
            <person name="Wilson R.K."/>
        </authorList>
    </citation>
    <scope>NUCLEOTIDE SEQUENCE [LARGE SCALE GENOMIC DNA]</scope>
    <source>
        <strain evidence="2">DF5081</strain>
    </source>
</reference>
<dbReference type="Proteomes" id="UP000005237">
    <property type="component" value="Unassembled WGS sequence"/>
</dbReference>
<protein>
    <submittedName>
        <fullName evidence="1">Uncharacterized protein</fullName>
    </submittedName>
</protein>
<dbReference type="AlphaFoldDB" id="A0A8R1J2T5"/>
<sequence>MDESRELINLKISIQRLSEHVNVVLLLTTSALFSLCSLLENVDIVAIELDLKRWVDACGKPTPPIMRFFEASRA</sequence>
<organism evidence="1 2">
    <name type="scientific">Caenorhabditis japonica</name>
    <dbReference type="NCBI Taxonomy" id="281687"/>
    <lineage>
        <taxon>Eukaryota</taxon>
        <taxon>Metazoa</taxon>
        <taxon>Ecdysozoa</taxon>
        <taxon>Nematoda</taxon>
        <taxon>Chromadorea</taxon>
        <taxon>Rhabditida</taxon>
        <taxon>Rhabditina</taxon>
        <taxon>Rhabditomorpha</taxon>
        <taxon>Rhabditoidea</taxon>
        <taxon>Rhabditidae</taxon>
        <taxon>Peloderinae</taxon>
        <taxon>Caenorhabditis</taxon>
    </lineage>
</organism>
<name>A0A8R1J2T5_CAEJA</name>
<accession>A0A8R1J2T5</accession>
<proteinExistence type="predicted"/>
<evidence type="ECO:0000313" key="1">
    <source>
        <dbReference type="EnsemblMetazoa" id="CJA42451.1"/>
    </source>
</evidence>
<keyword evidence="2" id="KW-1185">Reference proteome</keyword>
<dbReference type="EnsemblMetazoa" id="CJA42451.1">
    <property type="protein sequence ID" value="CJA42451.1"/>
    <property type="gene ID" value="WBGene00218299"/>
</dbReference>